<accession>A0A397W0R2</accession>
<dbReference type="AlphaFoldDB" id="A0A397W0R2"/>
<sequence>MRGYNGGAVAKFNQLAKSNCTRIPCGLHVLHLILNNFEETAFNKYQYPLRSRWQYEAKQYLERREIHIEFVMWFLPNLKTLKKAPKSYIEKWEILEKWLNDFELNIKIQSLQSADVIDDSEIELLVQKLEQGIQKGLEFT</sequence>
<protein>
    <submittedName>
        <fullName evidence="1">Uncharacterized protein</fullName>
    </submittedName>
</protein>
<name>A0A397W0R2_9GLOM</name>
<evidence type="ECO:0000313" key="2">
    <source>
        <dbReference type="Proteomes" id="UP000266673"/>
    </source>
</evidence>
<dbReference type="Proteomes" id="UP000266673">
    <property type="component" value="Unassembled WGS sequence"/>
</dbReference>
<evidence type="ECO:0000313" key="1">
    <source>
        <dbReference type="EMBL" id="RIB28334.1"/>
    </source>
</evidence>
<gene>
    <name evidence="1" type="ORF">C2G38_2158233</name>
</gene>
<dbReference type="EMBL" id="QKWP01000069">
    <property type="protein sequence ID" value="RIB28334.1"/>
    <property type="molecule type" value="Genomic_DNA"/>
</dbReference>
<keyword evidence="2" id="KW-1185">Reference proteome</keyword>
<organism evidence="1 2">
    <name type="scientific">Gigaspora rosea</name>
    <dbReference type="NCBI Taxonomy" id="44941"/>
    <lineage>
        <taxon>Eukaryota</taxon>
        <taxon>Fungi</taxon>
        <taxon>Fungi incertae sedis</taxon>
        <taxon>Mucoromycota</taxon>
        <taxon>Glomeromycotina</taxon>
        <taxon>Glomeromycetes</taxon>
        <taxon>Diversisporales</taxon>
        <taxon>Gigasporaceae</taxon>
        <taxon>Gigaspora</taxon>
    </lineage>
</organism>
<reference evidence="1 2" key="1">
    <citation type="submission" date="2018-06" db="EMBL/GenBank/DDBJ databases">
        <title>Comparative genomics reveals the genomic features of Rhizophagus irregularis, R. cerebriforme, R. diaphanum and Gigaspora rosea, and their symbiotic lifestyle signature.</title>
        <authorList>
            <person name="Morin E."/>
            <person name="San Clemente H."/>
            <person name="Chen E.C.H."/>
            <person name="De La Providencia I."/>
            <person name="Hainaut M."/>
            <person name="Kuo A."/>
            <person name="Kohler A."/>
            <person name="Murat C."/>
            <person name="Tang N."/>
            <person name="Roy S."/>
            <person name="Loubradou J."/>
            <person name="Henrissat B."/>
            <person name="Grigoriev I.V."/>
            <person name="Corradi N."/>
            <person name="Roux C."/>
            <person name="Martin F.M."/>
        </authorList>
    </citation>
    <scope>NUCLEOTIDE SEQUENCE [LARGE SCALE GENOMIC DNA]</scope>
    <source>
        <strain evidence="1 2">DAOM 194757</strain>
    </source>
</reference>
<dbReference type="OrthoDB" id="2397850at2759"/>
<proteinExistence type="predicted"/>
<comment type="caution">
    <text evidence="1">The sequence shown here is derived from an EMBL/GenBank/DDBJ whole genome shotgun (WGS) entry which is preliminary data.</text>
</comment>